<evidence type="ECO:0000256" key="6">
    <source>
        <dbReference type="SAM" id="Phobius"/>
    </source>
</evidence>
<keyword evidence="2 6" id="KW-0812">Transmembrane</keyword>
<reference evidence="8 9" key="1">
    <citation type="submission" date="2019-09" db="EMBL/GenBank/DDBJ databases">
        <title>Draft genome sequence of Bacillus sp. JC-7.</title>
        <authorList>
            <person name="Tanaka N."/>
            <person name="Shiwa Y."/>
            <person name="Fujita N."/>
            <person name="Tanasupawat S."/>
        </authorList>
    </citation>
    <scope>NUCLEOTIDE SEQUENCE [LARGE SCALE GENOMIC DNA]</scope>
    <source>
        <strain evidence="8 9">JC-7</strain>
    </source>
</reference>
<sequence length="403" mass="44969">MENLVHVSSGLLFTAFILYLAGTMLFGGAIRFPKNKDGETGAEKSARWGNAAIVVTAVGFICQIGYFVMRWIASGHAPVSNLFEFTTFFGMMLVGAFMVIYFLYRIAVLGLFALPIALLMIAFASMFPREINPLVPSLRSYWLQIHVTTAAAGEAILAVSFAAGLIYLVKNINQERSNRQTFWLEFVMLCLICIFGFIAVKTVFGAFHYEAAFNWVDKNGTFNTGENALIYQMPALIGPHEGELVTAGKMKPFFFVPAFINAVKLNTVIWSAIAGLILYALIRIIFRKRIGALLKPLTKNLNSDLIDEIGYRSVLIGFPVFTLGALIFAMIWAQVAWSKFWSWDPKEVWALITWLFYAAFLHLRMSKGWRGEKSAWLAVIGFAIILFNLVAVNLVIAGLHSYA</sequence>
<feature type="transmembrane region" description="Helical" evidence="6">
    <location>
        <begin position="85"/>
        <end position="104"/>
    </location>
</feature>
<dbReference type="InterPro" id="IPR045062">
    <property type="entry name" value="Cyt_c_biogenesis_CcsA/CcmC"/>
</dbReference>
<evidence type="ECO:0000256" key="3">
    <source>
        <dbReference type="ARBA" id="ARBA00022748"/>
    </source>
</evidence>
<evidence type="ECO:0000256" key="2">
    <source>
        <dbReference type="ARBA" id="ARBA00022692"/>
    </source>
</evidence>
<name>A0A5J4JK10_9BACI</name>
<evidence type="ECO:0000256" key="4">
    <source>
        <dbReference type="ARBA" id="ARBA00022989"/>
    </source>
</evidence>
<feature type="transmembrane region" description="Helical" evidence="6">
    <location>
        <begin position="314"/>
        <end position="335"/>
    </location>
</feature>
<organism evidence="8 9">
    <name type="scientific">Weizmannia acidilactici</name>
    <dbReference type="NCBI Taxonomy" id="2607726"/>
    <lineage>
        <taxon>Bacteria</taxon>
        <taxon>Bacillati</taxon>
        <taxon>Bacillota</taxon>
        <taxon>Bacilli</taxon>
        <taxon>Bacillales</taxon>
        <taxon>Bacillaceae</taxon>
        <taxon>Heyndrickxia</taxon>
    </lineage>
</organism>
<evidence type="ECO:0000313" key="9">
    <source>
        <dbReference type="Proteomes" id="UP000391919"/>
    </source>
</evidence>
<comment type="caution">
    <text evidence="8">The sequence shown here is derived from an EMBL/GenBank/DDBJ whole genome shotgun (WGS) entry which is preliminary data.</text>
</comment>
<protein>
    <submittedName>
        <fullName evidence="8">C-type cytochrome biogenesis protein CcsB</fullName>
    </submittedName>
</protein>
<dbReference type="GO" id="GO:0020037">
    <property type="term" value="F:heme binding"/>
    <property type="evidence" value="ECO:0007669"/>
    <property type="project" value="InterPro"/>
</dbReference>
<dbReference type="GO" id="GO:0017004">
    <property type="term" value="P:cytochrome complex assembly"/>
    <property type="evidence" value="ECO:0007669"/>
    <property type="project" value="UniProtKB-KW"/>
</dbReference>
<proteinExistence type="predicted"/>
<dbReference type="Proteomes" id="UP000391919">
    <property type="component" value="Unassembled WGS sequence"/>
</dbReference>
<accession>A0A5J4JK10</accession>
<dbReference type="GO" id="GO:0005886">
    <property type="term" value="C:plasma membrane"/>
    <property type="evidence" value="ECO:0007669"/>
    <property type="project" value="TreeGrafter"/>
</dbReference>
<dbReference type="AlphaFoldDB" id="A0A5J4JK10"/>
<feature type="transmembrane region" description="Helical" evidence="6">
    <location>
        <begin position="12"/>
        <end position="30"/>
    </location>
</feature>
<feature type="transmembrane region" description="Helical" evidence="6">
    <location>
        <begin position="147"/>
        <end position="169"/>
    </location>
</feature>
<feature type="transmembrane region" description="Helical" evidence="6">
    <location>
        <begin position="347"/>
        <end position="363"/>
    </location>
</feature>
<keyword evidence="3" id="KW-0201">Cytochrome c-type biogenesis</keyword>
<dbReference type="RefSeq" id="WP_151679495.1">
    <property type="nucleotide sequence ID" value="NZ_BKZP01000004.1"/>
</dbReference>
<dbReference type="InterPro" id="IPR017562">
    <property type="entry name" value="Cyt_c_biogenesis_CcsA"/>
</dbReference>
<comment type="subcellular location">
    <subcellularLocation>
        <location evidence="1">Membrane</location>
        <topology evidence="1">Multi-pass membrane protein</topology>
    </subcellularLocation>
</comment>
<evidence type="ECO:0000256" key="5">
    <source>
        <dbReference type="ARBA" id="ARBA00023136"/>
    </source>
</evidence>
<evidence type="ECO:0000313" key="8">
    <source>
        <dbReference type="EMBL" id="GER69304.1"/>
    </source>
</evidence>
<dbReference type="NCBIfam" id="TIGR03144">
    <property type="entry name" value="cytochr_II_ccsB"/>
    <property type="match status" value="1"/>
</dbReference>
<feature type="transmembrane region" description="Helical" evidence="6">
    <location>
        <begin position="375"/>
        <end position="399"/>
    </location>
</feature>
<dbReference type="Pfam" id="PF01578">
    <property type="entry name" value="Cytochrom_C_asm"/>
    <property type="match status" value="1"/>
</dbReference>
<feature type="transmembrane region" description="Helical" evidence="6">
    <location>
        <begin position="181"/>
        <end position="200"/>
    </location>
</feature>
<keyword evidence="5 6" id="KW-0472">Membrane</keyword>
<keyword evidence="9" id="KW-1185">Reference proteome</keyword>
<dbReference type="PANTHER" id="PTHR30071">
    <property type="entry name" value="HEME EXPORTER PROTEIN C"/>
    <property type="match status" value="1"/>
</dbReference>
<feature type="domain" description="Cytochrome c assembly protein" evidence="7">
    <location>
        <begin position="268"/>
        <end position="400"/>
    </location>
</feature>
<dbReference type="EMBL" id="BKZQ01000005">
    <property type="protein sequence ID" value="GER69304.1"/>
    <property type="molecule type" value="Genomic_DNA"/>
</dbReference>
<feature type="transmembrane region" description="Helical" evidence="6">
    <location>
        <begin position="109"/>
        <end position="127"/>
    </location>
</feature>
<evidence type="ECO:0000256" key="1">
    <source>
        <dbReference type="ARBA" id="ARBA00004141"/>
    </source>
</evidence>
<gene>
    <name evidence="8" type="primary">resC</name>
    <name evidence="8" type="ORF">BpJC7_06070</name>
</gene>
<evidence type="ECO:0000259" key="7">
    <source>
        <dbReference type="Pfam" id="PF01578"/>
    </source>
</evidence>
<dbReference type="PANTHER" id="PTHR30071:SF1">
    <property type="entry name" value="CYTOCHROME B_B6 PROTEIN-RELATED"/>
    <property type="match status" value="1"/>
</dbReference>
<keyword evidence="4 6" id="KW-1133">Transmembrane helix</keyword>
<feature type="transmembrane region" description="Helical" evidence="6">
    <location>
        <begin position="51"/>
        <end position="73"/>
    </location>
</feature>
<feature type="transmembrane region" description="Helical" evidence="6">
    <location>
        <begin position="268"/>
        <end position="286"/>
    </location>
</feature>
<dbReference type="InterPro" id="IPR002541">
    <property type="entry name" value="Cyt_c_assembly"/>
</dbReference>